<evidence type="ECO:0000256" key="1">
    <source>
        <dbReference type="SAM" id="Phobius"/>
    </source>
</evidence>
<evidence type="ECO:0000313" key="2">
    <source>
        <dbReference type="EMBL" id="UUP17879.1"/>
    </source>
</evidence>
<gene>
    <name evidence="2" type="ORF">NTH_02355</name>
</gene>
<accession>A0ABY5MM14</accession>
<feature type="transmembrane region" description="Helical" evidence="1">
    <location>
        <begin position="85"/>
        <end position="103"/>
    </location>
</feature>
<evidence type="ECO:0000313" key="3">
    <source>
        <dbReference type="Proteomes" id="UP001342418"/>
    </source>
</evidence>
<name>A0ABY5MM14_9HYPH</name>
<organism evidence="2 3">
    <name type="scientific">Nitratireductor thuwali</name>
    <dbReference type="NCBI Taxonomy" id="2267699"/>
    <lineage>
        <taxon>Bacteria</taxon>
        <taxon>Pseudomonadati</taxon>
        <taxon>Pseudomonadota</taxon>
        <taxon>Alphaproteobacteria</taxon>
        <taxon>Hyphomicrobiales</taxon>
        <taxon>Phyllobacteriaceae</taxon>
        <taxon>Nitratireductor</taxon>
    </lineage>
</organism>
<keyword evidence="1" id="KW-0812">Transmembrane</keyword>
<dbReference type="RefSeq" id="WP_338530164.1">
    <property type="nucleotide sequence ID" value="NZ_CP030941.1"/>
</dbReference>
<dbReference type="Proteomes" id="UP001342418">
    <property type="component" value="Chromosome"/>
</dbReference>
<proteinExistence type="predicted"/>
<feature type="transmembrane region" description="Helical" evidence="1">
    <location>
        <begin position="12"/>
        <end position="31"/>
    </location>
</feature>
<keyword evidence="1" id="KW-1133">Transmembrane helix</keyword>
<dbReference type="EMBL" id="CP030941">
    <property type="protein sequence ID" value="UUP17879.1"/>
    <property type="molecule type" value="Genomic_DNA"/>
</dbReference>
<reference evidence="2 3" key="1">
    <citation type="submission" date="2018-07" db="EMBL/GenBank/DDBJ databases">
        <title>Genome sequence of Nitratireductor thuwali#1536.</title>
        <authorList>
            <person name="Michoud G."/>
            <person name="Merlino G."/>
            <person name="Sefrji F.O."/>
            <person name="Daffonchio D."/>
        </authorList>
    </citation>
    <scope>NUCLEOTIDE SEQUENCE [LARGE SCALE GENOMIC DNA]</scope>
    <source>
        <strain evidence="3">Nit1536</strain>
    </source>
</reference>
<sequence length="141" mass="14711">MSRYSSTRGGLLAAFIIGGILIAGFLLLALARQQGLIDEDITTRGLNVLLGLGIAAWGNRIPKALDGPPPASIALAAVRQAVHRVVGWVMMLLGIAVAVLWAFAPRDVAVTGCVVAVVAAIAMVFGYIVWRGVALHRSSTP</sequence>
<keyword evidence="1" id="KW-0472">Membrane</keyword>
<protein>
    <submittedName>
        <fullName evidence="2">Uncharacterized protein</fullName>
    </submittedName>
</protein>
<keyword evidence="3" id="KW-1185">Reference proteome</keyword>
<feature type="transmembrane region" description="Helical" evidence="1">
    <location>
        <begin position="109"/>
        <end position="130"/>
    </location>
</feature>